<feature type="transmembrane region" description="Helical" evidence="1">
    <location>
        <begin position="138"/>
        <end position="158"/>
    </location>
</feature>
<reference evidence="2 3" key="1">
    <citation type="submission" date="2016-10" db="EMBL/GenBank/DDBJ databases">
        <authorList>
            <person name="de Groot N.N."/>
        </authorList>
    </citation>
    <scope>NUCLEOTIDE SEQUENCE [LARGE SCALE GENOMIC DNA]</scope>
    <source>
        <strain evidence="2 3">DSM 43019</strain>
    </source>
</reference>
<feature type="transmembrane region" description="Helical" evidence="1">
    <location>
        <begin position="114"/>
        <end position="131"/>
    </location>
</feature>
<dbReference type="Proteomes" id="UP000199645">
    <property type="component" value="Unassembled WGS sequence"/>
</dbReference>
<evidence type="ECO:0000313" key="3">
    <source>
        <dbReference type="Proteomes" id="UP000199645"/>
    </source>
</evidence>
<evidence type="ECO:0000313" key="2">
    <source>
        <dbReference type="EMBL" id="SFE85455.1"/>
    </source>
</evidence>
<keyword evidence="1" id="KW-1133">Transmembrane helix</keyword>
<gene>
    <name evidence="2" type="ORF">SAMN05421541_10455</name>
</gene>
<feature type="transmembrane region" description="Helical" evidence="1">
    <location>
        <begin position="81"/>
        <end position="102"/>
    </location>
</feature>
<accession>A0A1I2DXW7</accession>
<keyword evidence="3" id="KW-1185">Reference proteome</keyword>
<protein>
    <submittedName>
        <fullName evidence="2">Uncharacterized protein</fullName>
    </submittedName>
</protein>
<organism evidence="2 3">
    <name type="scientific">Actinoplanes philippinensis</name>
    <dbReference type="NCBI Taxonomy" id="35752"/>
    <lineage>
        <taxon>Bacteria</taxon>
        <taxon>Bacillati</taxon>
        <taxon>Actinomycetota</taxon>
        <taxon>Actinomycetes</taxon>
        <taxon>Micromonosporales</taxon>
        <taxon>Micromonosporaceae</taxon>
        <taxon>Actinoplanes</taxon>
    </lineage>
</organism>
<keyword evidence="1" id="KW-0812">Transmembrane</keyword>
<proteinExistence type="predicted"/>
<feature type="transmembrane region" description="Helical" evidence="1">
    <location>
        <begin position="43"/>
        <end position="60"/>
    </location>
</feature>
<name>A0A1I2DXW7_9ACTN</name>
<dbReference type="STRING" id="35752.SAMN05421541_10455"/>
<feature type="transmembrane region" description="Helical" evidence="1">
    <location>
        <begin position="170"/>
        <end position="188"/>
    </location>
</feature>
<evidence type="ECO:0000256" key="1">
    <source>
        <dbReference type="SAM" id="Phobius"/>
    </source>
</evidence>
<dbReference type="EMBL" id="FONV01000004">
    <property type="protein sequence ID" value="SFE85455.1"/>
    <property type="molecule type" value="Genomic_DNA"/>
</dbReference>
<keyword evidence="1" id="KW-0472">Membrane</keyword>
<sequence length="197" mass="20154">MRYLALHLRSRRVLAALAAACGGTVLVWSVVAAFSEVPDADSTMVVLLVLLLVASSAHTLGGPDDALERTGSRRWPPLRAAHLLIAFAVVTGLVLVTLLTGARFGPAALVARDAAGLLGLAALGAAVLGAARSWFVPLAWALPVLVFPFDGDAVVVRILTWPSQPHDSGAAAVTAAVVAVAGLLAYGMRGPALRNAA</sequence>
<dbReference type="AlphaFoldDB" id="A0A1I2DXW7"/>
<dbReference type="RefSeq" id="WP_093612610.1">
    <property type="nucleotide sequence ID" value="NZ_BOMT01000034.1"/>
</dbReference>
<dbReference type="OrthoDB" id="3297019at2"/>